<evidence type="ECO:0000313" key="1">
    <source>
        <dbReference type="EMBL" id="CAG5111197.1"/>
    </source>
</evidence>
<name>A0ABN7T0B0_OIKDI</name>
<reference evidence="1 2" key="1">
    <citation type="submission" date="2021-04" db="EMBL/GenBank/DDBJ databases">
        <authorList>
            <person name="Bliznina A."/>
        </authorList>
    </citation>
    <scope>NUCLEOTIDE SEQUENCE [LARGE SCALE GENOMIC DNA]</scope>
</reference>
<gene>
    <name evidence="1" type="ORF">OKIOD_LOCUS14292</name>
</gene>
<keyword evidence="2" id="KW-1185">Reference proteome</keyword>
<protein>
    <submittedName>
        <fullName evidence="1">Oidioi.mRNA.OKI2018_I69.chr2.g5527.t1.cds</fullName>
    </submittedName>
</protein>
<organism evidence="1 2">
    <name type="scientific">Oikopleura dioica</name>
    <name type="common">Tunicate</name>
    <dbReference type="NCBI Taxonomy" id="34765"/>
    <lineage>
        <taxon>Eukaryota</taxon>
        <taxon>Metazoa</taxon>
        <taxon>Chordata</taxon>
        <taxon>Tunicata</taxon>
        <taxon>Appendicularia</taxon>
        <taxon>Copelata</taxon>
        <taxon>Oikopleuridae</taxon>
        <taxon>Oikopleura</taxon>
    </lineage>
</organism>
<sequence>MLEYRQGTKEKLTDLLRDLVMSNAELAQSYKVIQAKEMAVKNSMSGFFELRNILDDSKMCVGQLITMENEFHSKTRRYHECRDAYHSCEYQVLEKSAKDHVARVLRIESQLNKGLQQVTNFIEKLYSSGDLPATEQAKRQSLMGHVSSSFSRMSVFQPANGQTQTVIPAIERKKSAEQETS</sequence>
<dbReference type="EMBL" id="OU015567">
    <property type="protein sequence ID" value="CAG5111197.1"/>
    <property type="molecule type" value="Genomic_DNA"/>
</dbReference>
<dbReference type="Proteomes" id="UP001158576">
    <property type="component" value="Chromosome 2"/>
</dbReference>
<accession>A0ABN7T0B0</accession>
<evidence type="ECO:0000313" key="2">
    <source>
        <dbReference type="Proteomes" id="UP001158576"/>
    </source>
</evidence>
<proteinExistence type="predicted"/>